<dbReference type="AlphaFoldDB" id="T1CRQ8"/>
<dbReference type="InterPro" id="IPR011006">
    <property type="entry name" value="CheY-like_superfamily"/>
</dbReference>
<dbReference type="PANTHER" id="PTHR45339:SF1">
    <property type="entry name" value="HYBRID SIGNAL TRANSDUCTION HISTIDINE KINASE J"/>
    <property type="match status" value="1"/>
</dbReference>
<accession>T1CRQ8</accession>
<dbReference type="CDD" id="cd17546">
    <property type="entry name" value="REC_hyHK_CKI1_RcsC-like"/>
    <property type="match status" value="1"/>
</dbReference>
<comment type="caution">
    <text evidence="4">The sequence shown here is derived from an EMBL/GenBank/DDBJ whole genome shotgun (WGS) entry which is preliminary data.</text>
</comment>
<dbReference type="Gene3D" id="3.40.50.2300">
    <property type="match status" value="1"/>
</dbReference>
<sequence length="167" mass="18747">VVVGRGWRHERRYVHDDLLRVEGNLLTHRVLLKAVAAAAGRAKEPERESCPDDVNATFPTQSTVTAVERRRERILVAEDYEINQKVILRQLGLLGFSADVIVNGHDALKCWRRGDYAMLLTDLHMPEMDGFGLTAAIRREEGEGKRLPIVAVTANALKEVEAHCKEV</sequence>
<dbReference type="SMART" id="SM00448">
    <property type="entry name" value="REC"/>
    <property type="match status" value="1"/>
</dbReference>
<dbReference type="EMBL" id="AUZY01002607">
    <property type="protein sequence ID" value="EQD71980.1"/>
    <property type="molecule type" value="Genomic_DNA"/>
</dbReference>
<evidence type="ECO:0000259" key="3">
    <source>
        <dbReference type="PROSITE" id="PS50110"/>
    </source>
</evidence>
<organism evidence="4">
    <name type="scientific">mine drainage metagenome</name>
    <dbReference type="NCBI Taxonomy" id="410659"/>
    <lineage>
        <taxon>unclassified sequences</taxon>
        <taxon>metagenomes</taxon>
        <taxon>ecological metagenomes</taxon>
    </lineage>
</organism>
<evidence type="ECO:0000256" key="1">
    <source>
        <dbReference type="ARBA" id="ARBA00022553"/>
    </source>
</evidence>
<evidence type="ECO:0000313" key="4">
    <source>
        <dbReference type="EMBL" id="EQD71980.1"/>
    </source>
</evidence>
<keyword evidence="1" id="KW-0597">Phosphoprotein</keyword>
<reference evidence="4" key="1">
    <citation type="submission" date="2013-08" db="EMBL/GenBank/DDBJ databases">
        <authorList>
            <person name="Mendez C."/>
            <person name="Richter M."/>
            <person name="Ferrer M."/>
            <person name="Sanchez J."/>
        </authorList>
    </citation>
    <scope>NUCLEOTIDE SEQUENCE</scope>
</reference>
<dbReference type="PANTHER" id="PTHR45339">
    <property type="entry name" value="HYBRID SIGNAL TRANSDUCTION HISTIDINE KINASE J"/>
    <property type="match status" value="1"/>
</dbReference>
<protein>
    <submittedName>
        <fullName evidence="4">Signal transduction response regulator, receiver region domain protein</fullName>
    </submittedName>
</protein>
<name>T1CRQ8_9ZZZZ</name>
<keyword evidence="2" id="KW-0902">Two-component regulatory system</keyword>
<dbReference type="SUPFAM" id="SSF52172">
    <property type="entry name" value="CheY-like"/>
    <property type="match status" value="1"/>
</dbReference>
<feature type="domain" description="Response regulatory" evidence="3">
    <location>
        <begin position="73"/>
        <end position="167"/>
    </location>
</feature>
<dbReference type="Pfam" id="PF00072">
    <property type="entry name" value="Response_reg"/>
    <property type="match status" value="1"/>
</dbReference>
<gene>
    <name evidence="4" type="ORF">B1B_04151</name>
</gene>
<proteinExistence type="predicted"/>
<feature type="non-terminal residue" evidence="4">
    <location>
        <position position="1"/>
    </location>
</feature>
<feature type="non-terminal residue" evidence="4">
    <location>
        <position position="167"/>
    </location>
</feature>
<dbReference type="InterPro" id="IPR001789">
    <property type="entry name" value="Sig_transdc_resp-reg_receiver"/>
</dbReference>
<dbReference type="PROSITE" id="PS50110">
    <property type="entry name" value="RESPONSE_REGULATORY"/>
    <property type="match status" value="1"/>
</dbReference>
<dbReference type="GO" id="GO:0000160">
    <property type="term" value="P:phosphorelay signal transduction system"/>
    <property type="evidence" value="ECO:0007669"/>
    <property type="project" value="UniProtKB-KW"/>
</dbReference>
<evidence type="ECO:0000256" key="2">
    <source>
        <dbReference type="ARBA" id="ARBA00023012"/>
    </source>
</evidence>
<reference evidence="4" key="2">
    <citation type="journal article" date="2014" name="ISME J.">
        <title>Microbial stratification in low pH oxic and suboxic macroscopic growths along an acid mine drainage.</title>
        <authorList>
            <person name="Mendez-Garcia C."/>
            <person name="Mesa V."/>
            <person name="Sprenger R.R."/>
            <person name="Richter M."/>
            <person name="Diez M.S."/>
            <person name="Solano J."/>
            <person name="Bargiela R."/>
            <person name="Golyshina O.V."/>
            <person name="Manteca A."/>
            <person name="Ramos J.L."/>
            <person name="Gallego J.R."/>
            <person name="Llorente I."/>
            <person name="Martins Dos Santos V.A."/>
            <person name="Jensen O.N."/>
            <person name="Pelaez A.I."/>
            <person name="Sanchez J."/>
            <person name="Ferrer M."/>
        </authorList>
    </citation>
    <scope>NUCLEOTIDE SEQUENCE</scope>
</reference>